<dbReference type="EMBL" id="WQMS01000001">
    <property type="protein sequence ID" value="MVO76724.1"/>
    <property type="molecule type" value="Genomic_DNA"/>
</dbReference>
<evidence type="ECO:0000313" key="3">
    <source>
        <dbReference type="Proteomes" id="UP000441389"/>
    </source>
</evidence>
<dbReference type="RefSeq" id="WP_157025493.1">
    <property type="nucleotide sequence ID" value="NZ_WQMS01000001.1"/>
</dbReference>
<reference evidence="2 3" key="1">
    <citation type="submission" date="2019-12" db="EMBL/GenBank/DDBJ databases">
        <authorList>
            <person name="Huq M.A."/>
        </authorList>
    </citation>
    <scope>NUCLEOTIDE SEQUENCE [LARGE SCALE GENOMIC DNA]</scope>
    <source>
        <strain evidence="2 3">MAH-20</strain>
    </source>
</reference>
<gene>
    <name evidence="2" type="ORF">GON01_02050</name>
</gene>
<dbReference type="Proteomes" id="UP000441389">
    <property type="component" value="Unassembled WGS sequence"/>
</dbReference>
<keyword evidence="3" id="KW-1185">Reference proteome</keyword>
<protein>
    <submittedName>
        <fullName evidence="2">Uncharacterized protein</fullName>
    </submittedName>
</protein>
<dbReference type="AlphaFoldDB" id="A0A6I4IX93"/>
<proteinExistence type="predicted"/>
<comment type="caution">
    <text evidence="2">The sequence shown here is derived from an EMBL/GenBank/DDBJ whole genome shotgun (WGS) entry which is preliminary data.</text>
</comment>
<sequence length="379" mass="38280">MKLPRLARARRTSSASSASSALEDYQDVVPGEGGEGEAPATIDSGMGDDYDPGDYGSNDVGTTSGTATLNLEVALLSIAAVDAIAEDVAATIAAAIGKASAVQGVVLASPDLLAAMRLRASLMHELDAIEAVLAVAAQAPATTDADAAAFALPAATIAVQGLKRAAQGAASALTVFGVTTRYSGRKDTVRQPVLDAALAKHLARGGIAVRLPAYSLPAPDGEGLIARALTLQARCRAAEAGGSADPQVTAAAQAVDAIVGAVFAIDPDRGGGSPAAAAALAQQLMLADGVALAAGDTHAVLFAQLTVTGGSYRARKWLFNFLTGSDGLTYNGGAAVTFFLLAPDQRATLASDTVYFASPHRRFRDSGARPRPTNIAAKE</sequence>
<feature type="compositionally biased region" description="Low complexity" evidence="1">
    <location>
        <begin position="12"/>
        <end position="21"/>
    </location>
</feature>
<organism evidence="2 3">
    <name type="scientific">Sphingomonas horti</name>
    <dbReference type="NCBI Taxonomy" id="2682842"/>
    <lineage>
        <taxon>Bacteria</taxon>
        <taxon>Pseudomonadati</taxon>
        <taxon>Pseudomonadota</taxon>
        <taxon>Alphaproteobacteria</taxon>
        <taxon>Sphingomonadales</taxon>
        <taxon>Sphingomonadaceae</taxon>
        <taxon>Sphingomonas</taxon>
    </lineage>
</organism>
<accession>A0A6I4IX93</accession>
<evidence type="ECO:0000256" key="1">
    <source>
        <dbReference type="SAM" id="MobiDB-lite"/>
    </source>
</evidence>
<evidence type="ECO:0000313" key="2">
    <source>
        <dbReference type="EMBL" id="MVO76724.1"/>
    </source>
</evidence>
<name>A0A6I4IX93_9SPHN</name>
<feature type="region of interest" description="Disordered" evidence="1">
    <location>
        <begin position="1"/>
        <end position="61"/>
    </location>
</feature>
<feature type="compositionally biased region" description="Basic residues" evidence="1">
    <location>
        <begin position="1"/>
        <end position="11"/>
    </location>
</feature>